<organism evidence="7">
    <name type="scientific">Tanacetum cinerariifolium</name>
    <name type="common">Dalmatian daisy</name>
    <name type="synonym">Chrysanthemum cinerariifolium</name>
    <dbReference type="NCBI Taxonomy" id="118510"/>
    <lineage>
        <taxon>Eukaryota</taxon>
        <taxon>Viridiplantae</taxon>
        <taxon>Streptophyta</taxon>
        <taxon>Embryophyta</taxon>
        <taxon>Tracheophyta</taxon>
        <taxon>Spermatophyta</taxon>
        <taxon>Magnoliopsida</taxon>
        <taxon>eudicotyledons</taxon>
        <taxon>Gunneridae</taxon>
        <taxon>Pentapetalae</taxon>
        <taxon>asterids</taxon>
        <taxon>campanulids</taxon>
        <taxon>Asterales</taxon>
        <taxon>Asteraceae</taxon>
        <taxon>Asteroideae</taxon>
        <taxon>Anthemideae</taxon>
        <taxon>Anthemidinae</taxon>
        <taxon>Tanacetum</taxon>
    </lineage>
</organism>
<dbReference type="InterPro" id="IPR057670">
    <property type="entry name" value="SH3_retrovirus"/>
</dbReference>
<accession>A0A6L2J836</accession>
<keyword evidence="1" id="KW-0479">Metal-binding</keyword>
<feature type="compositionally biased region" description="Basic and acidic residues" evidence="4">
    <location>
        <begin position="937"/>
        <end position="962"/>
    </location>
</feature>
<feature type="domain" description="Retroviral polymerase SH3-like" evidence="6">
    <location>
        <begin position="213"/>
        <end position="268"/>
    </location>
</feature>
<name>A0A6L2J836_TANCI</name>
<dbReference type="Pfam" id="PF07727">
    <property type="entry name" value="RVT_2"/>
    <property type="match status" value="1"/>
</dbReference>
<dbReference type="AlphaFoldDB" id="A0A6L2J836"/>
<dbReference type="PANTHER" id="PTHR42648:SF32">
    <property type="entry name" value="RIBONUCLEASE H-LIKE DOMAIN, GAG-PRE-INTEGRASE DOMAIN PROTEIN-RELATED"/>
    <property type="match status" value="1"/>
</dbReference>
<evidence type="ECO:0000256" key="2">
    <source>
        <dbReference type="ARBA" id="ARBA00022801"/>
    </source>
</evidence>
<sequence length="1100" mass="125847">MSYRDSEIVVMKSKLEKISKAKDDLETKIEKFENASQSLDKLIGSQITYNSKSVLGYDRCKYHQRERKESDEEDKVEFPPEKGRKTIKPSVDKARWKYHQRERKGHSHKQIEDQGYFENRCSWRMTRNISYLTDFKEFDGRYVAFAGGDKGGKIIGKGIIRTARTPQQNRVAKRRNKSLIENRVLVVKPHFKTPYELFRGRTHDLSFMRPFGCHVTILNTLDHLGKFDGKSDEGLFVGYFTNSKAFRVYNTRTRKVEENLHIKFLENKPLILGDGRKWLFDIDTLTESMNYVPVIAGTNSNDFVGKGASFDAGQSSMVARPNQDYILMPLWNEGSLFDSSSKDSDGDNKDNDGPINTVRLSDDFFSADNDMRSLDGVELDISNVSTTYHVLTTPNTIINKDHSLNNVIGDIQSGGCTKEEEIDYDEVFAPVARIKAIRLLLAYASFMGFLVYQMDFKSAFLYRRIEEEVYMYQPLGFEDPDYSDNVYKVEKALYGLHQAPRACHDKYVDEILRKFKYKDVKLASTPMDKEKALLKDSDGDDVDIHLYRFMIGSLMYLTSSRPDIMFVFWRTTSVRTLDNGEIELNATVDGHDKIITKAAIRRHLKLVVDDCISTLPTTEIFEQITLMGVEIALFPTMLVTKQVSQGKGPTRPVGTQHTPTIIESSLHLQNISITYRKTRTKTGRMDIRIPLSNVPSSAADEAISKEMHDGLGRATTTTSSVGAEQGSGNMSKTQTKATSSRPSSLRTSSEGGSSEQEEAHEIAEHIMDFSTASPQTDDDETLAETLLNIKRSAAKDKGKAIMQESESLKKIKKKKMMQITQIQVDEDLAQRMLEEERESLSIKERSRLLVEFVNKRKKMLAVKRAEEKRSKPPTQAQQRTYMSNYLKNMGGYTLKQLKQYSFEEIKMLFDKNLESIRMFVPMESKGQAADFKVGEGSSKEGESLKISAKEESGQKQEDKEENVQQEDVVAKKAKKESSKTAGGRLKRKTLKAREDKDKRQKKQDDPEKLTLMEYVEVIFDFEKVINVIPLAVKSPIVNWKSYCKGDVGYYEIHRVDESYKSYIFFSEMLNDFDREELIVLHRLFNRKYASTRPGFDDLIL</sequence>
<dbReference type="InterPro" id="IPR039537">
    <property type="entry name" value="Retrotran_Ty1/copia-like"/>
</dbReference>
<feature type="domain" description="Reverse transcriptase Ty1/copia-type" evidence="5">
    <location>
        <begin position="415"/>
        <end position="522"/>
    </location>
</feature>
<keyword evidence="3" id="KW-0175">Coiled coil</keyword>
<dbReference type="Pfam" id="PF25597">
    <property type="entry name" value="SH3_retrovirus"/>
    <property type="match status" value="1"/>
</dbReference>
<evidence type="ECO:0000259" key="6">
    <source>
        <dbReference type="Pfam" id="PF25597"/>
    </source>
</evidence>
<feature type="region of interest" description="Disordered" evidence="4">
    <location>
        <begin position="927"/>
        <end position="1004"/>
    </location>
</feature>
<proteinExistence type="predicted"/>
<dbReference type="EMBL" id="BKCJ010000397">
    <property type="protein sequence ID" value="GEU32832.1"/>
    <property type="molecule type" value="Genomic_DNA"/>
</dbReference>
<protein>
    <submittedName>
        <fullName evidence="7">Ribonuclease H-like domain-containing protein</fullName>
    </submittedName>
</protein>
<feature type="region of interest" description="Disordered" evidence="4">
    <location>
        <begin position="712"/>
        <end position="758"/>
    </location>
</feature>
<evidence type="ECO:0000256" key="3">
    <source>
        <dbReference type="SAM" id="Coils"/>
    </source>
</evidence>
<feature type="region of interest" description="Disordered" evidence="4">
    <location>
        <begin position="66"/>
        <end position="86"/>
    </location>
</feature>
<evidence type="ECO:0000256" key="1">
    <source>
        <dbReference type="ARBA" id="ARBA00022723"/>
    </source>
</evidence>
<dbReference type="GO" id="GO:0046872">
    <property type="term" value="F:metal ion binding"/>
    <property type="evidence" value="ECO:0007669"/>
    <property type="project" value="UniProtKB-KW"/>
</dbReference>
<evidence type="ECO:0000259" key="5">
    <source>
        <dbReference type="Pfam" id="PF07727"/>
    </source>
</evidence>
<reference evidence="7" key="1">
    <citation type="journal article" date="2019" name="Sci. Rep.">
        <title>Draft genome of Tanacetum cinerariifolium, the natural source of mosquito coil.</title>
        <authorList>
            <person name="Yamashiro T."/>
            <person name="Shiraishi A."/>
            <person name="Satake H."/>
            <person name="Nakayama K."/>
        </authorList>
    </citation>
    <scope>NUCLEOTIDE SEQUENCE</scope>
</reference>
<feature type="compositionally biased region" description="Low complexity" evidence="4">
    <location>
        <begin position="738"/>
        <end position="754"/>
    </location>
</feature>
<evidence type="ECO:0000313" key="7">
    <source>
        <dbReference type="EMBL" id="GEU32832.1"/>
    </source>
</evidence>
<feature type="compositionally biased region" description="Polar residues" evidence="4">
    <location>
        <begin position="714"/>
        <end position="737"/>
    </location>
</feature>
<keyword evidence="2" id="KW-0378">Hydrolase</keyword>
<comment type="caution">
    <text evidence="7">The sequence shown here is derived from an EMBL/GenBank/DDBJ whole genome shotgun (WGS) entry which is preliminary data.</text>
</comment>
<dbReference type="GO" id="GO:0016787">
    <property type="term" value="F:hydrolase activity"/>
    <property type="evidence" value="ECO:0007669"/>
    <property type="project" value="UniProtKB-KW"/>
</dbReference>
<feature type="compositionally biased region" description="Basic and acidic residues" evidence="4">
    <location>
        <begin position="991"/>
        <end position="1004"/>
    </location>
</feature>
<dbReference type="PANTHER" id="PTHR42648">
    <property type="entry name" value="TRANSPOSASE, PUTATIVE-RELATED"/>
    <property type="match status" value="1"/>
</dbReference>
<feature type="coiled-coil region" evidence="3">
    <location>
        <begin position="8"/>
        <end position="42"/>
    </location>
</feature>
<gene>
    <name evidence="7" type="ORF">Tci_004810</name>
</gene>
<dbReference type="InterPro" id="IPR013103">
    <property type="entry name" value="RVT_2"/>
</dbReference>
<evidence type="ECO:0000256" key="4">
    <source>
        <dbReference type="SAM" id="MobiDB-lite"/>
    </source>
</evidence>